<dbReference type="PANTHER" id="PTHR43581:SF4">
    <property type="entry name" value="ATP_GTP PHOSPHATASE"/>
    <property type="match status" value="1"/>
</dbReference>
<organism evidence="2 3">
    <name type="scientific">Acidiferrimicrobium australe</name>
    <dbReference type="NCBI Taxonomy" id="2664430"/>
    <lineage>
        <taxon>Bacteria</taxon>
        <taxon>Bacillati</taxon>
        <taxon>Actinomycetota</taxon>
        <taxon>Acidimicrobiia</taxon>
        <taxon>Acidimicrobiales</taxon>
        <taxon>Acidimicrobiaceae</taxon>
        <taxon>Acidiferrimicrobium</taxon>
    </lineage>
</organism>
<accession>A0ABW9QNI1</accession>
<dbReference type="InterPro" id="IPR051396">
    <property type="entry name" value="Bact_Antivir_Def_Nuclease"/>
</dbReference>
<evidence type="ECO:0000259" key="1">
    <source>
        <dbReference type="Pfam" id="PF13304"/>
    </source>
</evidence>
<dbReference type="Pfam" id="PF13304">
    <property type="entry name" value="AAA_21"/>
    <property type="match status" value="1"/>
</dbReference>
<dbReference type="Gene3D" id="3.40.50.300">
    <property type="entry name" value="P-loop containing nucleotide triphosphate hydrolases"/>
    <property type="match status" value="1"/>
</dbReference>
<dbReference type="Proteomes" id="UP000437736">
    <property type="component" value="Unassembled WGS sequence"/>
</dbReference>
<name>A0ABW9QNI1_9ACTN</name>
<dbReference type="InterPro" id="IPR003959">
    <property type="entry name" value="ATPase_AAA_core"/>
</dbReference>
<comment type="caution">
    <text evidence="2">The sequence shown here is derived from an EMBL/GenBank/DDBJ whole genome shotgun (WGS) entry which is preliminary data.</text>
</comment>
<reference evidence="2 3" key="1">
    <citation type="submission" date="2019-11" db="EMBL/GenBank/DDBJ databases">
        <title>Acidiferrimicrobium australis gen. nov., sp. nov., an acidophilic and obligately heterotrophic, member of the Actinobacteria that catalyses dissimilatory oxido- reduction of iron isolated from metal-rich acidic water in Chile.</title>
        <authorList>
            <person name="Gonzalez D."/>
            <person name="Huber K."/>
            <person name="Hedrich S."/>
            <person name="Rojas-Villalobos C."/>
            <person name="Quatrini R."/>
            <person name="Dinamarca M.A."/>
            <person name="Schwarz A."/>
            <person name="Canales C."/>
            <person name="Nancucheo I."/>
        </authorList>
    </citation>
    <scope>NUCLEOTIDE SEQUENCE [LARGE SCALE GENOMIC DNA]</scope>
    <source>
        <strain evidence="2 3">USS-CCA1</strain>
    </source>
</reference>
<dbReference type="EMBL" id="WJHE01000026">
    <property type="protein sequence ID" value="MST31249.1"/>
    <property type="molecule type" value="Genomic_DNA"/>
</dbReference>
<evidence type="ECO:0000313" key="2">
    <source>
        <dbReference type="EMBL" id="MST31249.1"/>
    </source>
</evidence>
<protein>
    <submittedName>
        <fullName evidence="2">AAA family ATPase</fullName>
    </submittedName>
</protein>
<evidence type="ECO:0000313" key="3">
    <source>
        <dbReference type="Proteomes" id="UP000437736"/>
    </source>
</evidence>
<sequence length="686" mass="75037">MLHARRLLRRIPRGVALAWLTRYMAIRVFDVGPAKGLRRAAASDLPNLVGIAGPNGAGKSNLLEQLRIRRNEFIEPGTDVLFVGAHRTWRSGVVSEVAVLGFTYGFEDVLKLDAIPGFQYQPPGGLHWLGGLNRLSSSADDAQALVKTALIRIYHKQRDLVTKQYALQGRRIGEGTVPDLFEPFSDMVRTLLPHLEWLGVDPQNTSDVRCLFRASRGDGPTFDIDELSSGEKAAIALFLPFVEREARVLAGEVAAQSDGIVGLTVIIDEPEIHLHPLLQLNVLDYLRRLAHQSRAQFIFTTHSPTLLDALEEQELFLLSPASVSGDNQLSRLSASQERLEMARAITGSTQVLTRCRPVVVIEGEPDAGPTASDQRLLRLLCPQIAHWALIPMAGKTQVVRAATGMRSAALHMPATPVFGIVDADVSNVDIPDFVITWPVAMIENLLLDPAALWQVAAPYMSVTGLASASAVENALREIAFARQADEVRLRVREELPQVHIALGDLPPDVSIEQAACDRAAEFGSQFSADARRAASEAAERFVAEALETGSYLERFHGKRLLRDFYGRYSFGSAGFSWNAFVTECARAASAGDRVRALTDPTIERIRLYFPPGVAEFLEEVEGLVPAGEVATRCRQHRLAWEGGQTPPGDPELLRQHVFGVGRALADGGHRESAEHLFALAAEIGVQ</sequence>
<keyword evidence="3" id="KW-1185">Reference proteome</keyword>
<dbReference type="PANTHER" id="PTHR43581">
    <property type="entry name" value="ATP/GTP PHOSPHATASE"/>
    <property type="match status" value="1"/>
</dbReference>
<dbReference type="InterPro" id="IPR027417">
    <property type="entry name" value="P-loop_NTPase"/>
</dbReference>
<dbReference type="SUPFAM" id="SSF52540">
    <property type="entry name" value="P-loop containing nucleoside triphosphate hydrolases"/>
    <property type="match status" value="1"/>
</dbReference>
<gene>
    <name evidence="2" type="ORF">GHK86_00695</name>
</gene>
<proteinExistence type="predicted"/>
<feature type="domain" description="ATPase AAA-type core" evidence="1">
    <location>
        <begin position="150"/>
        <end position="308"/>
    </location>
</feature>